<comment type="caution">
    <text evidence="1">The sequence shown here is derived from an EMBL/GenBank/DDBJ whole genome shotgun (WGS) entry which is preliminary data.</text>
</comment>
<dbReference type="Proteomes" id="UP000887013">
    <property type="component" value="Unassembled WGS sequence"/>
</dbReference>
<dbReference type="AlphaFoldDB" id="A0A8X6T8H3"/>
<evidence type="ECO:0000313" key="2">
    <source>
        <dbReference type="Proteomes" id="UP000887013"/>
    </source>
</evidence>
<reference evidence="1" key="1">
    <citation type="submission" date="2020-08" db="EMBL/GenBank/DDBJ databases">
        <title>Multicomponent nature underlies the extraordinary mechanical properties of spider dragline silk.</title>
        <authorList>
            <person name="Kono N."/>
            <person name="Nakamura H."/>
            <person name="Mori M."/>
            <person name="Yoshida Y."/>
            <person name="Ohtoshi R."/>
            <person name="Malay A.D."/>
            <person name="Moran D.A.P."/>
            <person name="Tomita M."/>
            <person name="Numata K."/>
            <person name="Arakawa K."/>
        </authorList>
    </citation>
    <scope>NUCLEOTIDE SEQUENCE</scope>
</reference>
<gene>
    <name evidence="1" type="ORF">NPIL_107051</name>
</gene>
<name>A0A8X6T8H3_NEPPI</name>
<evidence type="ECO:0000313" key="1">
    <source>
        <dbReference type="EMBL" id="GFS87581.1"/>
    </source>
</evidence>
<sequence length="80" mass="9093">MKKKRERGNKLPFRELASKKPFITTQPGKPIVCSGVNLWLHRWPKGSTSSRGVDPFLDFIECLMPMEGGGDEEEELFSLI</sequence>
<accession>A0A8X6T8H3</accession>
<protein>
    <submittedName>
        <fullName evidence="1">Uncharacterized protein</fullName>
    </submittedName>
</protein>
<keyword evidence="2" id="KW-1185">Reference proteome</keyword>
<organism evidence="1 2">
    <name type="scientific">Nephila pilipes</name>
    <name type="common">Giant wood spider</name>
    <name type="synonym">Nephila maculata</name>
    <dbReference type="NCBI Taxonomy" id="299642"/>
    <lineage>
        <taxon>Eukaryota</taxon>
        <taxon>Metazoa</taxon>
        <taxon>Ecdysozoa</taxon>
        <taxon>Arthropoda</taxon>
        <taxon>Chelicerata</taxon>
        <taxon>Arachnida</taxon>
        <taxon>Araneae</taxon>
        <taxon>Araneomorphae</taxon>
        <taxon>Entelegynae</taxon>
        <taxon>Araneoidea</taxon>
        <taxon>Nephilidae</taxon>
        <taxon>Nephila</taxon>
    </lineage>
</organism>
<proteinExistence type="predicted"/>
<dbReference type="EMBL" id="BMAW01004209">
    <property type="protein sequence ID" value="GFS87581.1"/>
    <property type="molecule type" value="Genomic_DNA"/>
</dbReference>